<protein>
    <submittedName>
        <fullName evidence="4">M1 family peptidase</fullName>
    </submittedName>
</protein>
<dbReference type="Pfam" id="PF01433">
    <property type="entry name" value="Peptidase_M1"/>
    <property type="match status" value="1"/>
</dbReference>
<keyword evidence="5" id="KW-1185">Reference proteome</keyword>
<dbReference type="SUPFAM" id="SSF55486">
    <property type="entry name" value="Metalloproteases ('zincins'), catalytic domain"/>
    <property type="match status" value="1"/>
</dbReference>
<evidence type="ECO:0000256" key="1">
    <source>
        <dbReference type="SAM" id="MobiDB-lite"/>
    </source>
</evidence>
<proteinExistence type="predicted"/>
<evidence type="ECO:0000256" key="2">
    <source>
        <dbReference type="SAM" id="SignalP"/>
    </source>
</evidence>
<sequence length="731" mass="80035">MAATALAGSVSLFCPVLSARADDAPADAASAGATPAPNSGSATSGAPVALPQPDPARIFAALAWPDAPDAYRSGSGLRGPAAWQNRADYDIKVTIDPANKTVTGNEVITYTNNSPDDLAVLWLQLDQNIYREGSRADFSSPERHTHHTDGMVVESVSVGEDGKTAPIVPVISDTRMQAVLPQPLQKGGRLRLHVVWHYTIPGPWGGRTAVTPSRNGDIYEIAQFYPRMNVYDDIRGWDTAPYLGQEFYLDYGDIDYSVTVPANFIVAGSGALLNPAEVLTREQQDRLAQAAKSDQRVMIRTQAEVEAATAPPAAAAPAPAPVPESRDAKTAKPAEPARTDSADARPAAPATKTWHFRMNNTRDVAFMASAAFLWDAAKLDLPPVSPAPDKPAGPRLAMSVYPVEGIGSHAWDRSTSYVKHAIEYFSEKWYPYPWPNAINAAGHGAGMEYPGIVFDGMDDRDAELFWITTHELGHGWFPMIVGSNERRNAFMDEGFNTFIDVYASDHFSQGEFAPKRDAEYAPDTGKPADDIIKVLKDPAAPVLMAPVETVPEKYRHPVTYFKAAYGLTLLREQILGPERFDRAFRRYIATWAFHHPTPSDFFRLMNSEAGEDLSWFWRGWYFNNWAPDYAVGGVSYVDRDPAKGALIRVVSKGWLPLPVVLQVTWMDGSSARITIPTETWLLRNEITLQIAGTQAIRTAILDPDRVIPDIDRSNNSFSEVPTAVVSSPPAQ</sequence>
<reference evidence="4 5" key="1">
    <citation type="journal article" date="2020" name="Int. J. Syst. Evol. Microbiol.">
        <title>Novel acetic acid bacteria from cider fermentations: Acetobacter conturbans sp. nov. and Acetobacter fallax sp. nov.</title>
        <authorList>
            <person name="Sombolestani A.S."/>
            <person name="Cleenwerck I."/>
            <person name="Cnockaert M."/>
            <person name="Borremans W."/>
            <person name="Wieme A.D."/>
            <person name="De Vuyst L."/>
            <person name="Vandamme P."/>
        </authorList>
    </citation>
    <scope>NUCLEOTIDE SEQUENCE [LARGE SCALE GENOMIC DNA]</scope>
    <source>
        <strain evidence="4 5">LMG 30640</strain>
    </source>
</reference>
<feature type="signal peptide" evidence="2">
    <location>
        <begin position="1"/>
        <end position="21"/>
    </location>
</feature>
<feature type="compositionally biased region" description="Low complexity" evidence="1">
    <location>
        <begin position="27"/>
        <end position="42"/>
    </location>
</feature>
<dbReference type="InterPro" id="IPR027268">
    <property type="entry name" value="Peptidase_M4/M1_CTD_sf"/>
</dbReference>
<organism evidence="4 5">
    <name type="scientific">Acetobacter musti</name>
    <dbReference type="NCBI Taxonomy" id="864732"/>
    <lineage>
        <taxon>Bacteria</taxon>
        <taxon>Pseudomonadati</taxon>
        <taxon>Pseudomonadota</taxon>
        <taxon>Alphaproteobacteria</taxon>
        <taxon>Acetobacterales</taxon>
        <taxon>Acetobacteraceae</taxon>
        <taxon>Acetobacter</taxon>
    </lineage>
</organism>
<evidence type="ECO:0000259" key="3">
    <source>
        <dbReference type="Pfam" id="PF01433"/>
    </source>
</evidence>
<dbReference type="InterPro" id="IPR014782">
    <property type="entry name" value="Peptidase_M1_dom"/>
</dbReference>
<dbReference type="EMBL" id="WOTB01000012">
    <property type="protein sequence ID" value="NHN85071.1"/>
    <property type="molecule type" value="Genomic_DNA"/>
</dbReference>
<feature type="compositionally biased region" description="Low complexity" evidence="1">
    <location>
        <begin position="305"/>
        <end position="317"/>
    </location>
</feature>
<accession>A0ABX0JRD1</accession>
<dbReference type="Proteomes" id="UP000635278">
    <property type="component" value="Unassembled WGS sequence"/>
</dbReference>
<name>A0ABX0JRD1_9PROT</name>
<keyword evidence="2" id="KW-0732">Signal</keyword>
<dbReference type="CDD" id="cd09604">
    <property type="entry name" value="M1_APN_like"/>
    <property type="match status" value="1"/>
</dbReference>
<evidence type="ECO:0000313" key="5">
    <source>
        <dbReference type="Proteomes" id="UP000635278"/>
    </source>
</evidence>
<comment type="caution">
    <text evidence="4">The sequence shown here is derived from an EMBL/GenBank/DDBJ whole genome shotgun (WGS) entry which is preliminary data.</text>
</comment>
<feature type="domain" description="Peptidase M1 membrane alanine aminopeptidase" evidence="3">
    <location>
        <begin position="461"/>
        <end position="620"/>
    </location>
</feature>
<evidence type="ECO:0000313" key="4">
    <source>
        <dbReference type="EMBL" id="NHN85071.1"/>
    </source>
</evidence>
<feature type="region of interest" description="Disordered" evidence="1">
    <location>
        <begin position="27"/>
        <end position="50"/>
    </location>
</feature>
<feature type="chain" id="PRO_5045066924" evidence="2">
    <location>
        <begin position="22"/>
        <end position="731"/>
    </location>
</feature>
<feature type="compositionally biased region" description="Basic and acidic residues" evidence="1">
    <location>
        <begin position="324"/>
        <end position="343"/>
    </location>
</feature>
<gene>
    <name evidence="4" type="ORF">GOB93_10520</name>
</gene>
<feature type="region of interest" description="Disordered" evidence="1">
    <location>
        <begin position="305"/>
        <end position="349"/>
    </location>
</feature>
<dbReference type="Gene3D" id="1.10.390.10">
    <property type="entry name" value="Neutral Protease Domain 2"/>
    <property type="match status" value="1"/>
</dbReference>